<dbReference type="Pfam" id="PF08268">
    <property type="entry name" value="FBA_3"/>
    <property type="match status" value="1"/>
</dbReference>
<dbReference type="InterPro" id="IPR013187">
    <property type="entry name" value="F-box-assoc_dom_typ3"/>
</dbReference>
<evidence type="ECO:0000313" key="2">
    <source>
        <dbReference type="EMBL" id="CAG7880448.1"/>
    </source>
</evidence>
<evidence type="ECO:0000313" key="3">
    <source>
        <dbReference type="EMBL" id="VDC79845.1"/>
    </source>
</evidence>
<dbReference type="PANTHER" id="PTHR31111:SF125">
    <property type="entry name" value="F-BOX PROTEIN CPR30-LIKE"/>
    <property type="match status" value="1"/>
</dbReference>
<evidence type="ECO:0000259" key="1">
    <source>
        <dbReference type="Pfam" id="PF08268"/>
    </source>
</evidence>
<protein>
    <recommendedName>
        <fullName evidence="1">F-box associated beta-propeller type 3 domain-containing protein</fullName>
    </recommendedName>
</protein>
<gene>
    <name evidence="3" type="ORF">BRAA03T11063Z</name>
    <name evidence="2" type="ORF">BRAPAZ1V2_A03P17910.2</name>
</gene>
<feature type="domain" description="F-box associated beta-propeller type 3" evidence="1">
    <location>
        <begin position="1"/>
        <end position="74"/>
    </location>
</feature>
<dbReference type="AlphaFoldDB" id="A0A3P5ZT91"/>
<dbReference type="PANTHER" id="PTHR31111">
    <property type="entry name" value="BNAA05G37150D PROTEIN-RELATED"/>
    <property type="match status" value="1"/>
</dbReference>
<sequence length="77" mass="8668">MIECSIPHQPTYDGICIDGCLYYQAIVDRGSRVSAIICFDVRSEKFSFIKKALGAALWRESTLVDYKGRLGTLTYGR</sequence>
<accession>A0A3P5ZT91</accession>
<name>A0A3P5ZT91_BRACM</name>
<reference evidence="3" key="1">
    <citation type="submission" date="2018-11" db="EMBL/GenBank/DDBJ databases">
        <authorList>
            <consortium name="Genoscope - CEA"/>
            <person name="William W."/>
        </authorList>
    </citation>
    <scope>NUCLEOTIDE SEQUENCE</scope>
</reference>
<proteinExistence type="predicted"/>
<organism evidence="3">
    <name type="scientific">Brassica campestris</name>
    <name type="common">Field mustard</name>
    <dbReference type="NCBI Taxonomy" id="3711"/>
    <lineage>
        <taxon>Eukaryota</taxon>
        <taxon>Viridiplantae</taxon>
        <taxon>Streptophyta</taxon>
        <taxon>Embryophyta</taxon>
        <taxon>Tracheophyta</taxon>
        <taxon>Spermatophyta</taxon>
        <taxon>Magnoliopsida</taxon>
        <taxon>eudicotyledons</taxon>
        <taxon>Gunneridae</taxon>
        <taxon>Pentapetalae</taxon>
        <taxon>rosids</taxon>
        <taxon>malvids</taxon>
        <taxon>Brassicales</taxon>
        <taxon>Brassicaceae</taxon>
        <taxon>Brassiceae</taxon>
        <taxon>Brassica</taxon>
    </lineage>
</organism>
<dbReference type="NCBIfam" id="TIGR01640">
    <property type="entry name" value="F_box_assoc_1"/>
    <property type="match status" value="1"/>
</dbReference>
<dbReference type="Proteomes" id="UP000694005">
    <property type="component" value="Chromosome A03"/>
</dbReference>
<dbReference type="Gramene" id="A03p17910.2_BraZ1">
    <property type="protein sequence ID" value="A03p17910.2_BraZ1.CDS.1"/>
    <property type="gene ID" value="A03g17910.2_BraZ1"/>
</dbReference>
<dbReference type="InterPro" id="IPR017451">
    <property type="entry name" value="F-box-assoc_interact_dom"/>
</dbReference>
<dbReference type="EMBL" id="LS974619">
    <property type="protein sequence ID" value="CAG7880448.1"/>
    <property type="molecule type" value="Genomic_DNA"/>
</dbReference>
<dbReference type="EMBL" id="LR031572">
    <property type="protein sequence ID" value="VDC79845.1"/>
    <property type="molecule type" value="Genomic_DNA"/>
</dbReference>